<keyword evidence="1" id="KW-0812">Transmembrane</keyword>
<name>A0A1J0A3A3_9ENTE</name>
<protein>
    <submittedName>
        <fullName evidence="2">Uncharacterized protein</fullName>
    </submittedName>
</protein>
<accession>A0A1J0A3A3</accession>
<feature type="transmembrane region" description="Helical" evidence="1">
    <location>
        <begin position="152"/>
        <end position="170"/>
    </location>
</feature>
<feature type="transmembrane region" description="Helical" evidence="1">
    <location>
        <begin position="237"/>
        <end position="252"/>
    </location>
</feature>
<evidence type="ECO:0000313" key="3">
    <source>
        <dbReference type="Proteomes" id="UP000191200"/>
    </source>
</evidence>
<organism evidence="2 3">
    <name type="scientific">Vagococcus teuberi</name>
    <dbReference type="NCBI Taxonomy" id="519472"/>
    <lineage>
        <taxon>Bacteria</taxon>
        <taxon>Bacillati</taxon>
        <taxon>Bacillota</taxon>
        <taxon>Bacilli</taxon>
        <taxon>Lactobacillales</taxon>
        <taxon>Enterococcaceae</taxon>
        <taxon>Vagococcus</taxon>
    </lineage>
</organism>
<sequence length="253" mass="29555">MQTKLTLWKNIPLTFLIAILQTVISLIPGVLFLKNSSHGALILNYMILYLLLSDFFQLVGKNTYKKGRSMPIAIYGLKLIISAVLIYLIIRQTAIQFGIILLAYELFQMMIFSKQFYYVDSLFYSFTNAFFKGIVFNQLLTISYPFDYDFELIKPFIFSFLIVIFLTIFTQGMYSYLSRQPVFLILGVLSLIGIYYLVIQHYTSHQLETWKLVSFIVVTLLSLFLFMKTKKAKKKEFILNLFALASLVIYYFQ</sequence>
<evidence type="ECO:0000256" key="1">
    <source>
        <dbReference type="SAM" id="Phobius"/>
    </source>
</evidence>
<feature type="transmembrane region" description="Helical" evidence="1">
    <location>
        <begin position="72"/>
        <end position="90"/>
    </location>
</feature>
<dbReference type="RefSeq" id="WP_071455962.1">
    <property type="nucleotide sequence ID" value="NZ_CP017267.1"/>
</dbReference>
<dbReference type="Proteomes" id="UP000191200">
    <property type="component" value="Chromosome"/>
</dbReference>
<reference evidence="2 3" key="1">
    <citation type="submission" date="2016-09" db="EMBL/GenBank/DDBJ databases">
        <title>Vagococcus teuberi sp. nov., isolated from the Malian artisanal sour milk fene.</title>
        <authorList>
            <person name="Wullschleger S."/>
            <person name="Seifert C."/>
            <person name="Baumgartner S."/>
            <person name="Lacroix C."/>
            <person name="Bonfoh B."/>
            <person name="Stevens M.J."/>
            <person name="Meile L."/>
        </authorList>
    </citation>
    <scope>NUCLEOTIDE SEQUENCE [LARGE SCALE GENOMIC DNA]</scope>
    <source>
        <strain evidence="2 3">DSM 21459</strain>
    </source>
</reference>
<dbReference type="EMBL" id="CP017267">
    <property type="protein sequence ID" value="APB30400.1"/>
    <property type="molecule type" value="Genomic_DNA"/>
</dbReference>
<feature type="transmembrane region" description="Helical" evidence="1">
    <location>
        <begin position="39"/>
        <end position="60"/>
    </location>
</feature>
<feature type="transmembrane region" description="Helical" evidence="1">
    <location>
        <begin position="182"/>
        <end position="203"/>
    </location>
</feature>
<keyword evidence="1" id="KW-0472">Membrane</keyword>
<proteinExistence type="predicted"/>
<feature type="transmembrane region" description="Helical" evidence="1">
    <location>
        <begin position="12"/>
        <end position="33"/>
    </location>
</feature>
<dbReference type="KEGG" id="vte:BHY08_00180"/>
<gene>
    <name evidence="2" type="ORF">BHY08_00180</name>
</gene>
<dbReference type="OrthoDB" id="2199132at2"/>
<keyword evidence="3" id="KW-1185">Reference proteome</keyword>
<feature type="transmembrane region" description="Helical" evidence="1">
    <location>
        <begin position="96"/>
        <end position="117"/>
    </location>
</feature>
<evidence type="ECO:0000313" key="2">
    <source>
        <dbReference type="EMBL" id="APB30400.1"/>
    </source>
</evidence>
<feature type="transmembrane region" description="Helical" evidence="1">
    <location>
        <begin position="209"/>
        <end position="225"/>
    </location>
</feature>
<dbReference type="AlphaFoldDB" id="A0A1J0A3A3"/>
<keyword evidence="1" id="KW-1133">Transmembrane helix</keyword>